<proteinExistence type="predicted"/>
<keyword evidence="2" id="KW-1185">Reference proteome</keyword>
<accession>R2QK09</accession>
<sequence>MKDRTMMYLMAAALFLNFLIPAPYCWITLAVTALIGISLMVVTLKHKNETNI</sequence>
<dbReference type="EMBL" id="AJAQ01000011">
    <property type="protein sequence ID" value="EOH95503.1"/>
    <property type="molecule type" value="Genomic_DNA"/>
</dbReference>
<dbReference type="RefSeq" id="WP_010756490.1">
    <property type="nucleotide sequence ID" value="NZ_ASWD01000002.1"/>
</dbReference>
<name>R2QK09_9ENTE</name>
<reference evidence="1 2" key="1">
    <citation type="submission" date="2013-02" db="EMBL/GenBank/DDBJ databases">
        <title>The Genome Sequence of Enterococcus pallens BAA-351.</title>
        <authorList>
            <consortium name="The Broad Institute Genome Sequencing Platform"/>
            <consortium name="The Broad Institute Genome Sequencing Center for Infectious Disease"/>
            <person name="Earl A.M."/>
            <person name="Gilmore M.S."/>
            <person name="Lebreton F."/>
            <person name="Walker B."/>
            <person name="Young S.K."/>
            <person name="Zeng Q."/>
            <person name="Gargeya S."/>
            <person name="Fitzgerald M."/>
            <person name="Haas B."/>
            <person name="Abouelleil A."/>
            <person name="Alvarado L."/>
            <person name="Arachchi H.M."/>
            <person name="Berlin A.M."/>
            <person name="Chapman S.B."/>
            <person name="Dewar J."/>
            <person name="Goldberg J."/>
            <person name="Griggs A."/>
            <person name="Gujja S."/>
            <person name="Hansen M."/>
            <person name="Howarth C."/>
            <person name="Imamovic A."/>
            <person name="Larimer J."/>
            <person name="McCowan C."/>
            <person name="Murphy C."/>
            <person name="Neiman D."/>
            <person name="Pearson M."/>
            <person name="Priest M."/>
            <person name="Roberts A."/>
            <person name="Saif S."/>
            <person name="Shea T."/>
            <person name="Sisk P."/>
            <person name="Sykes S."/>
            <person name="Wortman J."/>
            <person name="Nusbaum C."/>
            <person name="Birren B."/>
        </authorList>
    </citation>
    <scope>NUCLEOTIDE SEQUENCE [LARGE SCALE GENOMIC DNA]</scope>
    <source>
        <strain evidence="1 2">ATCC BAA-351</strain>
    </source>
</reference>
<dbReference type="HOGENOM" id="CLU_3079658_0_0_9"/>
<protein>
    <submittedName>
        <fullName evidence="1">Uncharacterized protein</fullName>
    </submittedName>
</protein>
<dbReference type="STRING" id="160454.RV10_GL001237"/>
<organism evidence="1 2">
    <name type="scientific">Enterococcus pallens ATCC BAA-351</name>
    <dbReference type="NCBI Taxonomy" id="1158607"/>
    <lineage>
        <taxon>Bacteria</taxon>
        <taxon>Bacillati</taxon>
        <taxon>Bacillota</taxon>
        <taxon>Bacilli</taxon>
        <taxon>Lactobacillales</taxon>
        <taxon>Enterococcaceae</taxon>
        <taxon>Enterococcus</taxon>
    </lineage>
</organism>
<dbReference type="PATRIC" id="fig|1158607.3.peg.1452"/>
<dbReference type="Proteomes" id="UP000013782">
    <property type="component" value="Unassembled WGS sequence"/>
</dbReference>
<evidence type="ECO:0000313" key="1">
    <source>
        <dbReference type="EMBL" id="EOH95503.1"/>
    </source>
</evidence>
<dbReference type="AlphaFoldDB" id="R2QK09"/>
<gene>
    <name evidence="1" type="ORF">UAU_01465</name>
</gene>
<comment type="caution">
    <text evidence="1">The sequence shown here is derived from an EMBL/GenBank/DDBJ whole genome shotgun (WGS) entry which is preliminary data.</text>
</comment>
<evidence type="ECO:0000313" key="2">
    <source>
        <dbReference type="Proteomes" id="UP000013782"/>
    </source>
</evidence>